<dbReference type="OrthoDB" id="365137at2759"/>
<feature type="region of interest" description="Disordered" evidence="1">
    <location>
        <begin position="271"/>
        <end position="304"/>
    </location>
</feature>
<gene>
    <name evidence="2" type="ORF">MACJ_002083</name>
</gene>
<dbReference type="AlphaFoldDB" id="A0A976M5I9"/>
<evidence type="ECO:0000313" key="2">
    <source>
        <dbReference type="EMBL" id="UKJ88837.1"/>
    </source>
</evidence>
<evidence type="ECO:0000313" key="3">
    <source>
        <dbReference type="Proteomes" id="UP000244803"/>
    </source>
</evidence>
<reference evidence="2" key="1">
    <citation type="submission" date="2022-07" db="EMBL/GenBank/DDBJ databases">
        <title>Evaluation of T. orientalis genome assembly methods using nanopore sequencing and analysis of variation between genomes.</title>
        <authorList>
            <person name="Yam J."/>
            <person name="Micallef M.L."/>
            <person name="Liu M."/>
            <person name="Djordjevic S.P."/>
            <person name="Bogema D.R."/>
            <person name="Jenkins C."/>
        </authorList>
    </citation>
    <scope>NUCLEOTIDE SEQUENCE</scope>
    <source>
        <strain evidence="2">Fish Creek</strain>
    </source>
</reference>
<evidence type="ECO:0000256" key="1">
    <source>
        <dbReference type="SAM" id="MobiDB-lite"/>
    </source>
</evidence>
<accession>A0A976M5I9</accession>
<feature type="compositionally biased region" description="Basic and acidic residues" evidence="1">
    <location>
        <begin position="271"/>
        <end position="283"/>
    </location>
</feature>
<sequence length="348" mass="39574">MHYCELTPRTNRGIVHLESRVVLKDCKLSYNIDSKIVNCINSKSGESFGFLPLYRYEFLEDSNYRSKSTYKNCGSEVESISNFYPFSLPSDLYINSIGSIYCEECQDNLLEHKSDCYDLQASRKHNILYVSDETITVNLSSEDSIKNKILHYNCKNKKESPGINGLEGHISCSKCKIVIGSSSDSSVSYIKSRVAAITEGLDVFWRNSEFVDIIEKIQFEDSLKLTLRFNSESLSLIKVTREPDTFIFVQNNPVLTSRILYKIETIGAKDPDNRNTSVDKDAEIDSNSHSGSNTQVKSSETYTDTNCTLYPSGEQLDKRVYNHIKNLILIFSHSRDNTDYIPSLIPQI</sequence>
<dbReference type="EMBL" id="CP056066">
    <property type="protein sequence ID" value="UKJ88837.1"/>
    <property type="molecule type" value="Genomic_DNA"/>
</dbReference>
<organism evidence="2 3">
    <name type="scientific">Theileria orientalis</name>
    <dbReference type="NCBI Taxonomy" id="68886"/>
    <lineage>
        <taxon>Eukaryota</taxon>
        <taxon>Sar</taxon>
        <taxon>Alveolata</taxon>
        <taxon>Apicomplexa</taxon>
        <taxon>Aconoidasida</taxon>
        <taxon>Piroplasmida</taxon>
        <taxon>Theileriidae</taxon>
        <taxon>Theileria</taxon>
    </lineage>
</organism>
<name>A0A976M5I9_THEOR</name>
<protein>
    <submittedName>
        <fullName evidence="2">Uncharacterized protein</fullName>
    </submittedName>
</protein>
<feature type="compositionally biased region" description="Polar residues" evidence="1">
    <location>
        <begin position="285"/>
        <end position="304"/>
    </location>
</feature>
<dbReference type="Proteomes" id="UP000244803">
    <property type="component" value="Chromosome 3"/>
</dbReference>
<proteinExistence type="predicted"/>